<sequence length="153" mass="18180">MVSYFSETRYYALSSPGQNHPKEDPLTVYNTKTRLQPHVADREHDLSRILFYTHAQNELVDATKELTNLLNQLVVYQEEPSTIFTTQNYLPGTMVQLMRSREKAKRTYRTALSYTFEDEMEWNHLEKLFNDLQEELFRTDEFLSLHPGRGIYH</sequence>
<keyword evidence="3" id="KW-1185">Reference proteome</keyword>
<accession>A0A1X7R6G1</accession>
<evidence type="ECO:0000313" key="2">
    <source>
        <dbReference type="EMBL" id="SMN21235.1"/>
    </source>
</evidence>
<reference evidence="2 3" key="1">
    <citation type="submission" date="2017-04" db="EMBL/GenBank/DDBJ databases">
        <authorList>
            <person name="Afonso C.L."/>
            <person name="Miller P.J."/>
            <person name="Scott M.A."/>
            <person name="Spackman E."/>
            <person name="Goraichik I."/>
            <person name="Dimitrov K.M."/>
            <person name="Suarez D.L."/>
            <person name="Swayne D.E."/>
        </authorList>
    </citation>
    <scope>NUCLEOTIDE SEQUENCE [LARGE SCALE GENOMIC DNA]</scope>
</reference>
<dbReference type="Proteomes" id="UP000196158">
    <property type="component" value="Unassembled WGS sequence"/>
</dbReference>
<dbReference type="EMBL" id="FXLY01000007">
    <property type="protein sequence ID" value="SMN21235.1"/>
    <property type="molecule type" value="Genomic_DNA"/>
</dbReference>
<dbReference type="AlphaFoldDB" id="A0A1X7R6G1"/>
<keyword evidence="2" id="KW-0675">Receptor</keyword>
<feature type="coiled-coil region" evidence="1">
    <location>
        <begin position="52"/>
        <end position="79"/>
    </location>
</feature>
<evidence type="ECO:0000256" key="1">
    <source>
        <dbReference type="SAM" id="Coils"/>
    </source>
</evidence>
<proteinExistence type="predicted"/>
<protein>
    <submittedName>
        <fullName evidence="2">Similar to Saccharomyces cerevisiae YGL121C GPG1 Proposed gamma subunit of the heterotrimeric G protein that interacts with the receptor Gpr1p</fullName>
    </submittedName>
</protein>
<name>A0A1X7R6G1_9SACH</name>
<organism evidence="2 3">
    <name type="scientific">Maudiozyma saulgeensis</name>
    <dbReference type="NCBI Taxonomy" id="1789683"/>
    <lineage>
        <taxon>Eukaryota</taxon>
        <taxon>Fungi</taxon>
        <taxon>Dikarya</taxon>
        <taxon>Ascomycota</taxon>
        <taxon>Saccharomycotina</taxon>
        <taxon>Saccharomycetes</taxon>
        <taxon>Saccharomycetales</taxon>
        <taxon>Saccharomycetaceae</taxon>
        <taxon>Maudiozyma</taxon>
    </lineage>
</organism>
<gene>
    <name evidence="2" type="ORF">KASA_0L02838G</name>
</gene>
<dbReference type="OrthoDB" id="4070070at2759"/>
<keyword evidence="1" id="KW-0175">Coiled coil</keyword>
<evidence type="ECO:0000313" key="3">
    <source>
        <dbReference type="Proteomes" id="UP000196158"/>
    </source>
</evidence>